<dbReference type="EMBL" id="HBGE01070220">
    <property type="protein sequence ID" value="CAD9165326.1"/>
    <property type="molecule type" value="Transcribed_RNA"/>
</dbReference>
<dbReference type="PROSITE" id="PS00021">
    <property type="entry name" value="KRINGLE_1"/>
    <property type="match status" value="1"/>
</dbReference>
<dbReference type="InterPro" id="IPR000001">
    <property type="entry name" value="Kringle"/>
</dbReference>
<dbReference type="PROSITE" id="PS50070">
    <property type="entry name" value="KRINGLE_2"/>
    <property type="match status" value="1"/>
</dbReference>
<dbReference type="Gene3D" id="2.40.20.10">
    <property type="entry name" value="Plasminogen Kringle 4"/>
    <property type="match status" value="1"/>
</dbReference>
<proteinExistence type="predicted"/>
<feature type="domain" description="Kringle" evidence="3">
    <location>
        <begin position="78"/>
        <end position="171"/>
    </location>
</feature>
<dbReference type="InterPro" id="IPR038178">
    <property type="entry name" value="Kringle_sf"/>
</dbReference>
<dbReference type="SMART" id="SM00130">
    <property type="entry name" value="KR"/>
    <property type="match status" value="1"/>
</dbReference>
<sequence>MAQAEPRPSHLRVGSRDGKVTATMRQIALVQLLAIIAATEAAASRAGSHSGRGAVGSSAPADDSCYYKADPSLGGLTEGGGAKGRSYRGLVSTTASGRTCQKWTDDKPWADAAAIAPVADQDLGNDGIVWGNGLGNHNYCRNPDQSEEKPWCFTMDPEAGHKKELCDIPECPAEPRDFQQEHQDTVAKIKAKSCKCMDQLYGSSRTTKDTAVPLSSALIQRRVGRMADGTPCTCSD</sequence>
<protein>
    <recommendedName>
        <fullName evidence="3">Kringle domain-containing protein</fullName>
    </recommendedName>
</protein>
<name>A0A7S1WF99_ALECA</name>
<dbReference type="CDD" id="cd00108">
    <property type="entry name" value="KR"/>
    <property type="match status" value="1"/>
</dbReference>
<evidence type="ECO:0000256" key="2">
    <source>
        <dbReference type="ARBA" id="ARBA00023157"/>
    </source>
</evidence>
<dbReference type="AlphaFoldDB" id="A0A7S1WF99"/>
<dbReference type="InterPro" id="IPR050759">
    <property type="entry name" value="Serine_protease_kringle"/>
</dbReference>
<evidence type="ECO:0000313" key="4">
    <source>
        <dbReference type="EMBL" id="CAD9165326.1"/>
    </source>
</evidence>
<dbReference type="PANTHER" id="PTHR24261:SF7">
    <property type="entry name" value="KRINGLE DOMAIN-CONTAINING PROTEIN"/>
    <property type="match status" value="1"/>
</dbReference>
<dbReference type="Pfam" id="PF00051">
    <property type="entry name" value="Kringle"/>
    <property type="match status" value="1"/>
</dbReference>
<keyword evidence="1" id="KW-0420">Kringle</keyword>
<accession>A0A7S1WF99</accession>
<dbReference type="PANTHER" id="PTHR24261">
    <property type="entry name" value="PLASMINOGEN-RELATED"/>
    <property type="match status" value="1"/>
</dbReference>
<evidence type="ECO:0000256" key="1">
    <source>
        <dbReference type="ARBA" id="ARBA00022572"/>
    </source>
</evidence>
<dbReference type="PRINTS" id="PR00018">
    <property type="entry name" value="KRINGLE"/>
</dbReference>
<dbReference type="SUPFAM" id="SSF57440">
    <property type="entry name" value="Kringle-like"/>
    <property type="match status" value="1"/>
</dbReference>
<keyword evidence="2" id="KW-1015">Disulfide bond</keyword>
<dbReference type="InterPro" id="IPR018056">
    <property type="entry name" value="Kringle_CS"/>
</dbReference>
<gene>
    <name evidence="4" type="ORF">ACAT0790_LOCUS42094</name>
</gene>
<evidence type="ECO:0000259" key="3">
    <source>
        <dbReference type="PROSITE" id="PS50070"/>
    </source>
</evidence>
<organism evidence="4">
    <name type="scientific">Alexandrium catenella</name>
    <name type="common">Red tide dinoflagellate</name>
    <name type="synonym">Gonyaulax catenella</name>
    <dbReference type="NCBI Taxonomy" id="2925"/>
    <lineage>
        <taxon>Eukaryota</taxon>
        <taxon>Sar</taxon>
        <taxon>Alveolata</taxon>
        <taxon>Dinophyceae</taxon>
        <taxon>Gonyaulacales</taxon>
        <taxon>Pyrocystaceae</taxon>
        <taxon>Alexandrium</taxon>
    </lineage>
</organism>
<reference evidence="4" key="1">
    <citation type="submission" date="2021-01" db="EMBL/GenBank/DDBJ databases">
        <authorList>
            <person name="Corre E."/>
            <person name="Pelletier E."/>
            <person name="Niang G."/>
            <person name="Scheremetjew M."/>
            <person name="Finn R."/>
            <person name="Kale V."/>
            <person name="Holt S."/>
            <person name="Cochrane G."/>
            <person name="Meng A."/>
            <person name="Brown T."/>
            <person name="Cohen L."/>
        </authorList>
    </citation>
    <scope>NUCLEOTIDE SEQUENCE</scope>
    <source>
        <strain evidence="4">OF101</strain>
    </source>
</reference>
<dbReference type="InterPro" id="IPR013806">
    <property type="entry name" value="Kringle-like"/>
</dbReference>